<dbReference type="InterPro" id="IPR003399">
    <property type="entry name" value="Mce/MlaD"/>
</dbReference>
<sequence>MTVARGAALGALLLVVAIVVIVLLGGGGGEQYRLVFQTAGQLVRGNDVQIGGRRIGSVDDISLTDDNQAAVEITVEEPYAPLHEGTTATIRLSSLSSVANRYISLTPGPNSAPELKPGATLDTASTTSVVDIDQLFNTLDERTREGLVNVIQGSATQYEGKTREVQEAAKYLSPALSSTSKLMLELTRDQRNLEAAIVSGARVVSAVGEKRNELSALIGSLNVMMGAIASENQGLAETLDELPGTLREANTTFVDLRSALDDLNPLVDASKPATKDLARFFGEFRPLVDEAVPTFTDLSAFVNTPGPDNDATDLVRMLPELQRVGSPAFENSVKAMRQGQPVVDFFRPYTPELVGWLRSFGQSTANYDANGHYARALANFGAFTYSQGADGSEVLNPVSPDQRFLNQRADATRRCPGGASQARPDGSNPWLAPGGDCAPSDTLTGP</sequence>
<organism evidence="3 4">
    <name type="scientific">Conexibacter stalactiti</name>
    <dbReference type="NCBI Taxonomy" id="1940611"/>
    <lineage>
        <taxon>Bacteria</taxon>
        <taxon>Bacillati</taxon>
        <taxon>Actinomycetota</taxon>
        <taxon>Thermoleophilia</taxon>
        <taxon>Solirubrobacterales</taxon>
        <taxon>Conexibacteraceae</taxon>
        <taxon>Conexibacter</taxon>
    </lineage>
</organism>
<feature type="domain" description="Mce/MlaD" evidence="2">
    <location>
        <begin position="29"/>
        <end position="108"/>
    </location>
</feature>
<dbReference type="InterPro" id="IPR052336">
    <property type="entry name" value="MlaD_Phospholipid_Transporter"/>
</dbReference>
<dbReference type="Pfam" id="PF02470">
    <property type="entry name" value="MlaD"/>
    <property type="match status" value="1"/>
</dbReference>
<gene>
    <name evidence="3" type="ORF">R7226_08450</name>
</gene>
<evidence type="ECO:0000256" key="1">
    <source>
        <dbReference type="SAM" id="MobiDB-lite"/>
    </source>
</evidence>
<dbReference type="PANTHER" id="PTHR33371:SF4">
    <property type="entry name" value="INTERMEMBRANE PHOSPHOLIPID TRANSPORT SYSTEM BINDING PROTEIN MLAD"/>
    <property type="match status" value="1"/>
</dbReference>
<keyword evidence="4" id="KW-1185">Reference proteome</keyword>
<reference evidence="4" key="1">
    <citation type="submission" date="2023-07" db="EMBL/GenBank/DDBJ databases">
        <title>Conexibacter stalactiti sp. nov., isolated from stalactites in a lava cave and emended description of the genus Conexibacter.</title>
        <authorList>
            <person name="Lee S.D."/>
        </authorList>
    </citation>
    <scope>NUCLEOTIDE SEQUENCE [LARGE SCALE GENOMIC DNA]</scope>
    <source>
        <strain evidence="4">KCTC 39840</strain>
    </source>
</reference>
<comment type="caution">
    <text evidence="3">The sequence shown here is derived from an EMBL/GenBank/DDBJ whole genome shotgun (WGS) entry which is preliminary data.</text>
</comment>
<evidence type="ECO:0000313" key="4">
    <source>
        <dbReference type="Proteomes" id="UP001284601"/>
    </source>
</evidence>
<evidence type="ECO:0000259" key="2">
    <source>
        <dbReference type="Pfam" id="PF02470"/>
    </source>
</evidence>
<dbReference type="EMBL" id="JAWSTH010000016">
    <property type="protein sequence ID" value="MDW5594363.1"/>
    <property type="molecule type" value="Genomic_DNA"/>
</dbReference>
<dbReference type="PANTHER" id="PTHR33371">
    <property type="entry name" value="INTERMEMBRANE PHOSPHOLIPID TRANSPORT SYSTEM BINDING PROTEIN MLAD-RELATED"/>
    <property type="match status" value="1"/>
</dbReference>
<feature type="region of interest" description="Disordered" evidence="1">
    <location>
        <begin position="411"/>
        <end position="446"/>
    </location>
</feature>
<proteinExistence type="predicted"/>
<evidence type="ECO:0000313" key="3">
    <source>
        <dbReference type="EMBL" id="MDW5594363.1"/>
    </source>
</evidence>
<protein>
    <submittedName>
        <fullName evidence="3">MlaD family protein</fullName>
    </submittedName>
</protein>
<accession>A0ABU4HM33</accession>
<name>A0ABU4HM33_9ACTN</name>
<dbReference type="RefSeq" id="WP_318596634.1">
    <property type="nucleotide sequence ID" value="NZ_JAWSTH010000016.1"/>
</dbReference>
<dbReference type="Proteomes" id="UP001284601">
    <property type="component" value="Unassembled WGS sequence"/>
</dbReference>
<reference evidence="3 4" key="2">
    <citation type="submission" date="2023-10" db="EMBL/GenBank/DDBJ databases">
        <authorList>
            <person name="Han X.F."/>
        </authorList>
    </citation>
    <scope>NUCLEOTIDE SEQUENCE [LARGE SCALE GENOMIC DNA]</scope>
    <source>
        <strain evidence="3 4">KCTC 39840</strain>
    </source>
</reference>